<dbReference type="EMBL" id="JH669541">
    <property type="protein sequence ID" value="KAG6465491.1"/>
    <property type="molecule type" value="Genomic_DNA"/>
</dbReference>
<reference evidence="2" key="1">
    <citation type="journal article" date="2016" name="Insect Biochem. Mol. Biol.">
        <title>Multifaceted biological insights from a draft genome sequence of the tobacco hornworm moth, Manduca sexta.</title>
        <authorList>
            <person name="Kanost M.R."/>
            <person name="Arrese E.L."/>
            <person name="Cao X."/>
            <person name="Chen Y.R."/>
            <person name="Chellapilla S."/>
            <person name="Goldsmith M.R."/>
            <person name="Grosse-Wilde E."/>
            <person name="Heckel D.G."/>
            <person name="Herndon N."/>
            <person name="Jiang H."/>
            <person name="Papanicolaou A."/>
            <person name="Qu J."/>
            <person name="Soulages J.L."/>
            <person name="Vogel H."/>
            <person name="Walters J."/>
            <person name="Waterhouse R.M."/>
            <person name="Ahn S.J."/>
            <person name="Almeida F.C."/>
            <person name="An C."/>
            <person name="Aqrawi P."/>
            <person name="Bretschneider A."/>
            <person name="Bryant W.B."/>
            <person name="Bucks S."/>
            <person name="Chao H."/>
            <person name="Chevignon G."/>
            <person name="Christen J.M."/>
            <person name="Clarke D.F."/>
            <person name="Dittmer N.T."/>
            <person name="Ferguson L.C.F."/>
            <person name="Garavelou S."/>
            <person name="Gordon K.H.J."/>
            <person name="Gunaratna R.T."/>
            <person name="Han Y."/>
            <person name="Hauser F."/>
            <person name="He Y."/>
            <person name="Heidel-Fischer H."/>
            <person name="Hirsh A."/>
            <person name="Hu Y."/>
            <person name="Jiang H."/>
            <person name="Kalra D."/>
            <person name="Klinner C."/>
            <person name="Konig C."/>
            <person name="Kovar C."/>
            <person name="Kroll A.R."/>
            <person name="Kuwar S.S."/>
            <person name="Lee S.L."/>
            <person name="Lehman R."/>
            <person name="Li K."/>
            <person name="Li Z."/>
            <person name="Liang H."/>
            <person name="Lovelace S."/>
            <person name="Lu Z."/>
            <person name="Mansfield J.H."/>
            <person name="McCulloch K.J."/>
            <person name="Mathew T."/>
            <person name="Morton B."/>
            <person name="Muzny D.M."/>
            <person name="Neunemann D."/>
            <person name="Ongeri F."/>
            <person name="Pauchet Y."/>
            <person name="Pu L.L."/>
            <person name="Pyrousis I."/>
            <person name="Rao X.J."/>
            <person name="Redding A."/>
            <person name="Roesel C."/>
            <person name="Sanchez-Gracia A."/>
            <person name="Schaack S."/>
            <person name="Shukla A."/>
            <person name="Tetreau G."/>
            <person name="Wang Y."/>
            <person name="Xiong G.H."/>
            <person name="Traut W."/>
            <person name="Walsh T.K."/>
            <person name="Worley K.C."/>
            <person name="Wu D."/>
            <person name="Wu W."/>
            <person name="Wu Y.Q."/>
            <person name="Zhang X."/>
            <person name="Zou Z."/>
            <person name="Zucker H."/>
            <person name="Briscoe A.D."/>
            <person name="Burmester T."/>
            <person name="Clem R.J."/>
            <person name="Feyereisen R."/>
            <person name="Grimmelikhuijzen C.J.P."/>
            <person name="Hamodrakas S.J."/>
            <person name="Hansson B.S."/>
            <person name="Huguet E."/>
            <person name="Jermiin L.S."/>
            <person name="Lan Q."/>
            <person name="Lehman H.K."/>
            <person name="Lorenzen M."/>
            <person name="Merzendorfer H."/>
            <person name="Michalopoulos I."/>
            <person name="Morton D.B."/>
            <person name="Muthukrishnan S."/>
            <person name="Oakeshott J.G."/>
            <person name="Palmer W."/>
            <person name="Park Y."/>
            <person name="Passarelli A.L."/>
            <person name="Rozas J."/>
            <person name="Schwartz L.M."/>
            <person name="Smith W."/>
            <person name="Southgate A."/>
            <person name="Vilcinskas A."/>
            <person name="Vogt R."/>
            <person name="Wang P."/>
            <person name="Werren J."/>
            <person name="Yu X.Q."/>
            <person name="Zhou J.J."/>
            <person name="Brown S.J."/>
            <person name="Scherer S.E."/>
            <person name="Richards S."/>
            <person name="Blissard G.W."/>
        </authorList>
    </citation>
    <scope>NUCLEOTIDE SEQUENCE</scope>
</reference>
<proteinExistence type="predicted"/>
<evidence type="ECO:0000313" key="2">
    <source>
        <dbReference type="EMBL" id="KAG6465491.1"/>
    </source>
</evidence>
<feature type="compositionally biased region" description="Basic residues" evidence="1">
    <location>
        <begin position="198"/>
        <end position="207"/>
    </location>
</feature>
<dbReference type="PANTHER" id="PTHR31809:SF0">
    <property type="entry name" value="BUD13 HOMOLOG"/>
    <property type="match status" value="1"/>
</dbReference>
<dbReference type="PANTHER" id="PTHR31809">
    <property type="entry name" value="BUD13 HOMOLOG"/>
    <property type="match status" value="1"/>
</dbReference>
<organism evidence="2 3">
    <name type="scientific">Manduca sexta</name>
    <name type="common">Tobacco hawkmoth</name>
    <name type="synonym">Tobacco hornworm</name>
    <dbReference type="NCBI Taxonomy" id="7130"/>
    <lineage>
        <taxon>Eukaryota</taxon>
        <taxon>Metazoa</taxon>
        <taxon>Ecdysozoa</taxon>
        <taxon>Arthropoda</taxon>
        <taxon>Hexapoda</taxon>
        <taxon>Insecta</taxon>
        <taxon>Pterygota</taxon>
        <taxon>Neoptera</taxon>
        <taxon>Endopterygota</taxon>
        <taxon>Lepidoptera</taxon>
        <taxon>Glossata</taxon>
        <taxon>Ditrysia</taxon>
        <taxon>Bombycoidea</taxon>
        <taxon>Sphingidae</taxon>
        <taxon>Sphinginae</taxon>
        <taxon>Sphingini</taxon>
        <taxon>Manduca</taxon>
    </lineage>
</organism>
<sequence length="213" mass="24114">MTATIDQKAYLQKYLSGPSGDKKKKKKKPVKGKGFKIIDDDIDLSKLRPLEGDELDILDGGEDAPQIAGIIDDRPEELRKIEEFGSSSKWRVISQDDGFNSKLQVQEIKKDVKETKKENEIIFGKMYSDSEDEKQDSDVSPPRKTSGNHNGDRNQSKSTKKHNSDSDFSPPRRKEKEDSSKSKRKDKNYDSDPSPPRTKSKPKRKSKEAKSLG</sequence>
<accession>A0A921ZZM6</accession>
<dbReference type="InterPro" id="IPR051112">
    <property type="entry name" value="CWC26_splicing_factor"/>
</dbReference>
<evidence type="ECO:0008006" key="4">
    <source>
        <dbReference type="Google" id="ProtNLM"/>
    </source>
</evidence>
<dbReference type="GO" id="GO:0070274">
    <property type="term" value="C:RES complex"/>
    <property type="evidence" value="ECO:0007669"/>
    <property type="project" value="TreeGrafter"/>
</dbReference>
<comment type="caution">
    <text evidence="2">The sequence shown here is derived from an EMBL/GenBank/DDBJ whole genome shotgun (WGS) entry which is preliminary data.</text>
</comment>
<gene>
    <name evidence="2" type="ORF">O3G_MSEX015183</name>
</gene>
<dbReference type="AlphaFoldDB" id="A0A921ZZM6"/>
<dbReference type="GO" id="GO:0000398">
    <property type="term" value="P:mRNA splicing, via spliceosome"/>
    <property type="evidence" value="ECO:0007669"/>
    <property type="project" value="TreeGrafter"/>
</dbReference>
<reference evidence="2" key="2">
    <citation type="submission" date="2020-12" db="EMBL/GenBank/DDBJ databases">
        <authorList>
            <person name="Kanost M."/>
        </authorList>
    </citation>
    <scope>NUCLEOTIDE SEQUENCE</scope>
</reference>
<dbReference type="GO" id="GO:0003723">
    <property type="term" value="F:RNA binding"/>
    <property type="evidence" value="ECO:0007669"/>
    <property type="project" value="TreeGrafter"/>
</dbReference>
<name>A0A921ZZM6_MANSE</name>
<keyword evidence="3" id="KW-1185">Reference proteome</keyword>
<feature type="compositionally biased region" description="Basic and acidic residues" evidence="1">
    <location>
        <begin position="162"/>
        <end position="181"/>
    </location>
</feature>
<dbReference type="GO" id="GO:0005684">
    <property type="term" value="C:U2-type spliceosomal complex"/>
    <property type="evidence" value="ECO:0007669"/>
    <property type="project" value="TreeGrafter"/>
</dbReference>
<feature type="compositionally biased region" description="Basic and acidic residues" evidence="1">
    <location>
        <begin position="109"/>
        <end position="120"/>
    </location>
</feature>
<evidence type="ECO:0000313" key="3">
    <source>
        <dbReference type="Proteomes" id="UP000791440"/>
    </source>
</evidence>
<protein>
    <recommendedName>
        <fullName evidence="4">BUD13 homolog</fullName>
    </recommendedName>
</protein>
<evidence type="ECO:0000256" key="1">
    <source>
        <dbReference type="SAM" id="MobiDB-lite"/>
    </source>
</evidence>
<dbReference type="Proteomes" id="UP000791440">
    <property type="component" value="Unassembled WGS sequence"/>
</dbReference>
<feature type="region of interest" description="Disordered" evidence="1">
    <location>
        <begin position="109"/>
        <end position="213"/>
    </location>
</feature>